<proteinExistence type="inferred from homology"/>
<dbReference type="GeneID" id="68096798"/>
<reference evidence="2 3" key="1">
    <citation type="journal article" date="2018" name="BMC Genomics">
        <title>The genome of Naegleria lovaniensis, the basis for a comparative approach to unravel pathogenicity factors of the human pathogenic amoeba N. fowleri.</title>
        <authorList>
            <person name="Liechti N."/>
            <person name="Schurch N."/>
            <person name="Bruggmann R."/>
            <person name="Wittwer M."/>
        </authorList>
    </citation>
    <scope>NUCLEOTIDE SEQUENCE [LARGE SCALE GENOMIC DNA]</scope>
    <source>
        <strain evidence="2 3">ATCC 30569</strain>
    </source>
</reference>
<evidence type="ECO:0008006" key="4">
    <source>
        <dbReference type="Google" id="ProtNLM"/>
    </source>
</evidence>
<keyword evidence="3" id="KW-1185">Reference proteome</keyword>
<name>A0AA88KK03_NAELO</name>
<dbReference type="InterPro" id="IPR009772">
    <property type="entry name" value="CDC123"/>
</dbReference>
<organism evidence="2 3">
    <name type="scientific">Naegleria lovaniensis</name>
    <name type="common">Amoeba</name>
    <dbReference type="NCBI Taxonomy" id="51637"/>
    <lineage>
        <taxon>Eukaryota</taxon>
        <taxon>Discoba</taxon>
        <taxon>Heterolobosea</taxon>
        <taxon>Tetramitia</taxon>
        <taxon>Eutetramitia</taxon>
        <taxon>Vahlkampfiidae</taxon>
        <taxon>Naegleria</taxon>
    </lineage>
</organism>
<comment type="caution">
    <text evidence="2">The sequence shown here is derived from an EMBL/GenBank/DDBJ whole genome shotgun (WGS) entry which is preliminary data.</text>
</comment>
<comment type="similarity">
    <text evidence="1">Belongs to the CDC123 family.</text>
</comment>
<sequence length="308" mass="35976">MSETWFDTNLDVWINAIQDHTFKTRMVALSHDEICAIISENEYFTLEENEQLKHSIGMDLMNFDAEKKKNILKQLEESIDHEIQQLVSSNSSDEVYCFIKLSCRSPKDAFAVCDKMKAIFEEKINQLIQKNSSQKLPSENERLIAVNEAFIQSMKVKSFAEEFYYFKKEWVEIPVEHEFRSFVKNGKLTAISQYFDTCYFPELVQHSSEIKEKLIEFFNTNISCAIPIKDYICDLAIARDGKIYVVELNPFSSTTDACLFSWSKDSSILNGVHSQSVEMRVRKKEEKHLKHEILSVWIPFVVVENRKE</sequence>
<dbReference type="AlphaFoldDB" id="A0AA88KK03"/>
<dbReference type="PANTHER" id="PTHR15323:SF6">
    <property type="entry name" value="CELL DIVISION CYCLE PROTEIN 123 HOMOLOG"/>
    <property type="match status" value="1"/>
</dbReference>
<dbReference type="EMBL" id="PYSW02000020">
    <property type="protein sequence ID" value="KAG2383672.1"/>
    <property type="molecule type" value="Genomic_DNA"/>
</dbReference>
<dbReference type="Proteomes" id="UP000816034">
    <property type="component" value="Unassembled WGS sequence"/>
</dbReference>
<dbReference type="GO" id="GO:0005737">
    <property type="term" value="C:cytoplasm"/>
    <property type="evidence" value="ECO:0007669"/>
    <property type="project" value="TreeGrafter"/>
</dbReference>
<dbReference type="PANTHER" id="PTHR15323">
    <property type="entry name" value="D123 PROTEIN"/>
    <property type="match status" value="1"/>
</dbReference>
<evidence type="ECO:0000313" key="3">
    <source>
        <dbReference type="Proteomes" id="UP000816034"/>
    </source>
</evidence>
<evidence type="ECO:0000313" key="2">
    <source>
        <dbReference type="EMBL" id="KAG2383672.1"/>
    </source>
</evidence>
<dbReference type="RefSeq" id="XP_044549351.1">
    <property type="nucleotide sequence ID" value="XM_044693972.1"/>
</dbReference>
<accession>A0AA88KK03</accession>
<gene>
    <name evidence="2" type="ORF">C9374_004343</name>
</gene>
<dbReference type="Pfam" id="PF07065">
    <property type="entry name" value="D123"/>
    <property type="match status" value="1"/>
</dbReference>
<evidence type="ECO:0000256" key="1">
    <source>
        <dbReference type="ARBA" id="ARBA00011047"/>
    </source>
</evidence>
<protein>
    <recommendedName>
        <fullName evidence="4">Cell division cycle protein 123</fullName>
    </recommendedName>
</protein>